<dbReference type="SUPFAM" id="SSF46894">
    <property type="entry name" value="C-terminal effector domain of the bipartite response regulators"/>
    <property type="match status" value="1"/>
</dbReference>
<keyword evidence="1" id="KW-0238">DNA-binding</keyword>
<dbReference type="Pfam" id="PF00486">
    <property type="entry name" value="Trans_reg_C"/>
    <property type="match status" value="1"/>
</dbReference>
<feature type="domain" description="OmpR/PhoB-type" evidence="2">
    <location>
        <begin position="26"/>
        <end position="110"/>
    </location>
</feature>
<dbReference type="InterPro" id="IPR036388">
    <property type="entry name" value="WH-like_DNA-bd_sf"/>
</dbReference>
<gene>
    <name evidence="3" type="ORF">AGR4A_Cc190058</name>
</gene>
<dbReference type="InterPro" id="IPR016032">
    <property type="entry name" value="Sig_transdc_resp-reg_C-effctor"/>
</dbReference>
<reference evidence="3 4" key="1">
    <citation type="submission" date="2016-01" db="EMBL/GenBank/DDBJ databases">
        <authorList>
            <person name="Regsiter A."/>
            <person name="william w."/>
        </authorList>
    </citation>
    <scope>NUCLEOTIDE SEQUENCE [LARGE SCALE GENOMIC DNA]</scope>
    <source>
        <strain evidence="3 4">B6</strain>
    </source>
</reference>
<dbReference type="GO" id="GO:0003677">
    <property type="term" value="F:DNA binding"/>
    <property type="evidence" value="ECO:0007669"/>
    <property type="project" value="UniProtKB-KW"/>
</dbReference>
<name>A0A822UZ67_AGRTU</name>
<dbReference type="EMBL" id="FCNL01000011">
    <property type="protein sequence ID" value="CVI15282.1"/>
    <property type="molecule type" value="Genomic_DNA"/>
</dbReference>
<dbReference type="Proteomes" id="UP000192074">
    <property type="component" value="Unassembled WGS sequence"/>
</dbReference>
<organism evidence="3 4">
    <name type="scientific">Agrobacterium tumefaciens str. B6</name>
    <dbReference type="NCBI Taxonomy" id="1183423"/>
    <lineage>
        <taxon>Bacteria</taxon>
        <taxon>Pseudomonadati</taxon>
        <taxon>Pseudomonadota</taxon>
        <taxon>Alphaproteobacteria</taxon>
        <taxon>Hyphomicrobiales</taxon>
        <taxon>Rhizobiaceae</taxon>
        <taxon>Rhizobium/Agrobacterium group</taxon>
        <taxon>Agrobacterium</taxon>
        <taxon>Agrobacterium tumefaciens complex</taxon>
    </lineage>
</organism>
<dbReference type="GO" id="GO:0006355">
    <property type="term" value="P:regulation of DNA-templated transcription"/>
    <property type="evidence" value="ECO:0007669"/>
    <property type="project" value="InterPro"/>
</dbReference>
<evidence type="ECO:0000259" key="2">
    <source>
        <dbReference type="SMART" id="SM00862"/>
    </source>
</evidence>
<comment type="caution">
    <text evidence="3">The sequence shown here is derived from an EMBL/GenBank/DDBJ whole genome shotgun (WGS) entry which is preliminary data.</text>
</comment>
<sequence length="117" mass="12733">MNHIPQTSQFCCPSCGGHIGTAAPLEQVVENITQPSRRIIMAMLAEKPGKAVYRDRIIDRIYGGRADGGPDTADHVIAAIVSQLRRQIEPFGWTITNSRGGAGNLAQWRLIPVEVTP</sequence>
<dbReference type="SMART" id="SM00862">
    <property type="entry name" value="Trans_reg_C"/>
    <property type="match status" value="1"/>
</dbReference>
<dbReference type="GO" id="GO:0000160">
    <property type="term" value="P:phosphorelay signal transduction system"/>
    <property type="evidence" value="ECO:0007669"/>
    <property type="project" value="InterPro"/>
</dbReference>
<evidence type="ECO:0000313" key="4">
    <source>
        <dbReference type="Proteomes" id="UP000192074"/>
    </source>
</evidence>
<evidence type="ECO:0000313" key="3">
    <source>
        <dbReference type="EMBL" id="CVI15282.1"/>
    </source>
</evidence>
<dbReference type="RefSeq" id="WP_158006589.1">
    <property type="nucleotide sequence ID" value="NZ_LMVK01000004.1"/>
</dbReference>
<dbReference type="AlphaFoldDB" id="A0A822UZ67"/>
<dbReference type="Gene3D" id="1.10.10.10">
    <property type="entry name" value="Winged helix-like DNA-binding domain superfamily/Winged helix DNA-binding domain"/>
    <property type="match status" value="1"/>
</dbReference>
<accession>A0A822UZ67</accession>
<dbReference type="InterPro" id="IPR001867">
    <property type="entry name" value="OmpR/PhoB-type_DNA-bd"/>
</dbReference>
<evidence type="ECO:0000256" key="1">
    <source>
        <dbReference type="ARBA" id="ARBA00023125"/>
    </source>
</evidence>
<proteinExistence type="predicted"/>
<protein>
    <recommendedName>
        <fullName evidence="2">OmpR/PhoB-type domain-containing protein</fullName>
    </recommendedName>
</protein>